<name>A0ACB8HKJ0_9BRYO</name>
<evidence type="ECO:0000313" key="2">
    <source>
        <dbReference type="Proteomes" id="UP000828922"/>
    </source>
</evidence>
<proteinExistence type="predicted"/>
<dbReference type="EMBL" id="CM038913">
    <property type="protein sequence ID" value="KAH9556754.1"/>
    <property type="molecule type" value="Genomic_DNA"/>
</dbReference>
<sequence length="670" mass="73494">MKIFDMLKKKKVVRSNGHADSVLSSCEAQDREFKGFKVGVEPPVWDAMTQPARVVHGTSSSPRPCRNGSLDHGPGTRREHASNEGSEHSSNGTPRAASNGISHHNQVCCSPKVLKVLGADENEGGKILTYIKEHGANERWTSSSDSDTSERSISESPRGERLATEQPLFYSKSAAPQTFLGTAVMPEGRDSCSQIGGITIGNQSTHLCSNGIQPLARFKSEPILSQNVVRNLYERRSSTPTVLLSPRIESEDSTGTGKGTPWEMSGASTPQRSPKGLSSPVLPSTALHERVYQPHKLPTPPRSPPPEPHAQSPSHGIAAGMRLRVDADWMRSNRGLELPPVPSHVSSSPHSLSHSPYHSTRYSSPQRSPCRSPHLSPLRSPCHSPVARPPKRWRKGQELGKGSFGTVYEGWNLDDGSFFAVKVIDSESIAPEIQQEVTMLSRLRHPNIVQYYGSTIENGCLYIFLELVKMGSLQSILKKFQVFDEVIISTYTRQILEGLEYLHSKNTIHRDIKCGNILVDSNGQVKLADFGLAKQMNKALATSFKGTPFYMAPEVMVPVKNNRAYGVAVDIWSLGCTVIEMAQGRPPWSELGVCGFFFKVTKGELPPIPPHLNSETKDFIRRCLRVKPEERPSARELLEHPFVAHALPTFAAAASASGLRADLLLGGQLH</sequence>
<organism evidence="1 2">
    <name type="scientific">Sphagnum magellanicum</name>
    <dbReference type="NCBI Taxonomy" id="128215"/>
    <lineage>
        <taxon>Eukaryota</taxon>
        <taxon>Viridiplantae</taxon>
        <taxon>Streptophyta</taxon>
        <taxon>Embryophyta</taxon>
        <taxon>Bryophyta</taxon>
        <taxon>Sphagnophytina</taxon>
        <taxon>Sphagnopsida</taxon>
        <taxon>Sphagnales</taxon>
        <taxon>Sphagnaceae</taxon>
        <taxon>Sphagnum</taxon>
    </lineage>
</organism>
<gene>
    <name evidence="1" type="ORF">CY35_07G046800</name>
</gene>
<accession>A0ACB8HKJ0</accession>
<evidence type="ECO:0000313" key="1">
    <source>
        <dbReference type="EMBL" id="KAH9556754.1"/>
    </source>
</evidence>
<keyword evidence="2" id="KW-1185">Reference proteome</keyword>
<reference evidence="2" key="1">
    <citation type="journal article" date="2022" name="New Phytol.">
        <title>Phylogenomic structure and speciation in an emerging model: the Sphagnum magellanicum complex (Bryophyta).</title>
        <authorList>
            <person name="Shaw A.J."/>
            <person name="Piatkowski B."/>
            <person name="Duffy A.M."/>
            <person name="Aguero B."/>
            <person name="Imwattana K."/>
            <person name="Nieto-Lugilde M."/>
            <person name="Healey A."/>
            <person name="Weston D.J."/>
            <person name="Patel M.N."/>
            <person name="Schmutz J."/>
            <person name="Grimwood J."/>
            <person name="Yavitt J.B."/>
            <person name="Hassel K."/>
            <person name="Stenoien H.K."/>
            <person name="Flatberg K.I."/>
            <person name="Bickford C.P."/>
            <person name="Hicks K.A."/>
        </authorList>
    </citation>
    <scope>NUCLEOTIDE SEQUENCE [LARGE SCALE GENOMIC DNA]</scope>
</reference>
<protein>
    <submittedName>
        <fullName evidence="1">Uncharacterized protein</fullName>
    </submittedName>
</protein>
<dbReference type="Proteomes" id="UP000828922">
    <property type="component" value="Linkage Group LG07"/>
</dbReference>
<comment type="caution">
    <text evidence="1">The sequence shown here is derived from an EMBL/GenBank/DDBJ whole genome shotgun (WGS) entry which is preliminary data.</text>
</comment>